<organism evidence="2 3">
    <name type="scientific">Marinomonas algarum</name>
    <dbReference type="NCBI Taxonomy" id="2883105"/>
    <lineage>
        <taxon>Bacteria</taxon>
        <taxon>Pseudomonadati</taxon>
        <taxon>Pseudomonadota</taxon>
        <taxon>Gammaproteobacteria</taxon>
        <taxon>Oceanospirillales</taxon>
        <taxon>Oceanospirillaceae</taxon>
        <taxon>Marinomonas</taxon>
    </lineage>
</organism>
<comment type="caution">
    <text evidence="2">The sequence shown here is derived from an EMBL/GenBank/DDBJ whole genome shotgun (WGS) entry which is preliminary data.</text>
</comment>
<evidence type="ECO:0000256" key="1">
    <source>
        <dbReference type="SAM" id="MobiDB-lite"/>
    </source>
</evidence>
<gene>
    <name evidence="2" type="ORF">LG368_12005</name>
</gene>
<proteinExistence type="predicted"/>
<reference evidence="2" key="1">
    <citation type="submission" date="2021-10" db="EMBL/GenBank/DDBJ databases">
        <title>Marinomonas pontica sp. nov., isolated from the Black Sea.</title>
        <authorList>
            <person name="Zhao L.-H."/>
            <person name="Xue J.-H."/>
        </authorList>
    </citation>
    <scope>NUCLEOTIDE SEQUENCE</scope>
    <source>
        <strain evidence="2">E8</strain>
    </source>
</reference>
<dbReference type="EMBL" id="JAJATW010000019">
    <property type="protein sequence ID" value="MCB5162617.1"/>
    <property type="molecule type" value="Genomic_DNA"/>
</dbReference>
<feature type="region of interest" description="Disordered" evidence="1">
    <location>
        <begin position="1"/>
        <end position="20"/>
    </location>
</feature>
<evidence type="ECO:0000313" key="3">
    <source>
        <dbReference type="Proteomes" id="UP001139095"/>
    </source>
</evidence>
<dbReference type="AlphaFoldDB" id="A0A9X1IP80"/>
<protein>
    <submittedName>
        <fullName evidence="2">Uncharacterized protein</fullName>
    </submittedName>
</protein>
<accession>A0A9X1IP80</accession>
<dbReference type="Proteomes" id="UP001139095">
    <property type="component" value="Unassembled WGS sequence"/>
</dbReference>
<keyword evidence="3" id="KW-1185">Reference proteome</keyword>
<sequence length="161" mass="18440">MKTKEQGKYPSNSSPEQKASEKARAWYDELEVIVGSIDEADMECHGVTFLASHLLKKNGISHRCHQGYAEDSRTGALVIPHYWLEMGDGWVLDFRLRMWLEFSDDIPHGAFFKGDYSYIKYHGGVCEVPKSFEDGTDDLLIEANISHISMPKDFLKERDCF</sequence>
<evidence type="ECO:0000313" key="2">
    <source>
        <dbReference type="EMBL" id="MCB5162617.1"/>
    </source>
</evidence>
<dbReference type="RefSeq" id="WP_226754963.1">
    <property type="nucleotide sequence ID" value="NZ_JAJATW010000019.1"/>
</dbReference>
<name>A0A9X1IP80_9GAMM</name>